<protein>
    <submittedName>
        <fullName evidence="3">Uncharacterized protein</fullName>
    </submittedName>
</protein>
<organism evidence="3 4">
    <name type="scientific">Streptomyces echinoruber</name>
    <dbReference type="NCBI Taxonomy" id="68898"/>
    <lineage>
        <taxon>Bacteria</taxon>
        <taxon>Bacillati</taxon>
        <taxon>Actinomycetota</taxon>
        <taxon>Actinomycetes</taxon>
        <taxon>Kitasatosporales</taxon>
        <taxon>Streptomycetaceae</taxon>
        <taxon>Streptomyces</taxon>
    </lineage>
</organism>
<dbReference type="Proteomes" id="UP000623010">
    <property type="component" value="Unassembled WGS sequence"/>
</dbReference>
<accession>A0A918V6D2</accession>
<keyword evidence="2" id="KW-1133">Transmembrane helix</keyword>
<keyword evidence="2" id="KW-0472">Membrane</keyword>
<keyword evidence="2" id="KW-0812">Transmembrane</keyword>
<evidence type="ECO:0000256" key="2">
    <source>
        <dbReference type="SAM" id="Phobius"/>
    </source>
</evidence>
<gene>
    <name evidence="3" type="ORF">GCM10010389_07830</name>
</gene>
<dbReference type="EMBL" id="BMWH01000002">
    <property type="protein sequence ID" value="GGZ72889.1"/>
    <property type="molecule type" value="Genomic_DNA"/>
</dbReference>
<evidence type="ECO:0000313" key="3">
    <source>
        <dbReference type="EMBL" id="GGZ72889.1"/>
    </source>
</evidence>
<feature type="region of interest" description="Disordered" evidence="1">
    <location>
        <begin position="50"/>
        <end position="86"/>
    </location>
</feature>
<evidence type="ECO:0000256" key="1">
    <source>
        <dbReference type="SAM" id="MobiDB-lite"/>
    </source>
</evidence>
<keyword evidence="4" id="KW-1185">Reference proteome</keyword>
<name>A0A918V6D2_9ACTN</name>
<reference evidence="3" key="1">
    <citation type="journal article" date="2014" name="Int. J. Syst. Evol. Microbiol.">
        <title>Complete genome sequence of Corynebacterium casei LMG S-19264T (=DSM 44701T), isolated from a smear-ripened cheese.</title>
        <authorList>
            <consortium name="US DOE Joint Genome Institute (JGI-PGF)"/>
            <person name="Walter F."/>
            <person name="Albersmeier A."/>
            <person name="Kalinowski J."/>
            <person name="Ruckert C."/>
        </authorList>
    </citation>
    <scope>NUCLEOTIDE SEQUENCE</scope>
    <source>
        <strain evidence="3">JCM 5016</strain>
    </source>
</reference>
<dbReference type="AlphaFoldDB" id="A0A918V6D2"/>
<feature type="transmembrane region" description="Helical" evidence="2">
    <location>
        <begin position="23"/>
        <end position="42"/>
    </location>
</feature>
<proteinExistence type="predicted"/>
<comment type="caution">
    <text evidence="3">The sequence shown here is derived from an EMBL/GenBank/DDBJ whole genome shotgun (WGS) entry which is preliminary data.</text>
</comment>
<sequence length="86" mass="9014">MIEAFEAAALMLWLAFDALGSVVWWWGPPLLAVVAVGVWRSLRPTGAHRLPRRAPAAAGGDTDTMPLTVVSRPPAPPRGAGGETDG</sequence>
<dbReference type="RefSeq" id="WP_190055854.1">
    <property type="nucleotide sequence ID" value="NZ_BMWH01000002.1"/>
</dbReference>
<reference evidence="3" key="2">
    <citation type="submission" date="2020-09" db="EMBL/GenBank/DDBJ databases">
        <authorList>
            <person name="Sun Q."/>
            <person name="Ohkuma M."/>
        </authorList>
    </citation>
    <scope>NUCLEOTIDE SEQUENCE</scope>
    <source>
        <strain evidence="3">JCM 5016</strain>
    </source>
</reference>
<feature type="compositionally biased region" description="Low complexity" evidence="1">
    <location>
        <begin position="53"/>
        <end position="64"/>
    </location>
</feature>
<evidence type="ECO:0000313" key="4">
    <source>
        <dbReference type="Proteomes" id="UP000623010"/>
    </source>
</evidence>